<organism evidence="1 2">
    <name type="scientific">Rubripirellula amarantea</name>
    <dbReference type="NCBI Taxonomy" id="2527999"/>
    <lineage>
        <taxon>Bacteria</taxon>
        <taxon>Pseudomonadati</taxon>
        <taxon>Planctomycetota</taxon>
        <taxon>Planctomycetia</taxon>
        <taxon>Pirellulales</taxon>
        <taxon>Pirellulaceae</taxon>
        <taxon>Rubripirellula</taxon>
    </lineage>
</organism>
<evidence type="ECO:0000313" key="1">
    <source>
        <dbReference type="EMBL" id="TWT50736.1"/>
    </source>
</evidence>
<keyword evidence="2" id="KW-1185">Reference proteome</keyword>
<protein>
    <submittedName>
        <fullName evidence="1">Uncharacterized protein</fullName>
    </submittedName>
</protein>
<gene>
    <name evidence="1" type="ORF">Pla22_34790</name>
</gene>
<dbReference type="AlphaFoldDB" id="A0A5C5WIT3"/>
<dbReference type="Proteomes" id="UP000316598">
    <property type="component" value="Unassembled WGS sequence"/>
</dbReference>
<accession>A0A5C5WIT3</accession>
<dbReference type="EMBL" id="SJPI01000002">
    <property type="protein sequence ID" value="TWT50736.1"/>
    <property type="molecule type" value="Genomic_DNA"/>
</dbReference>
<evidence type="ECO:0000313" key="2">
    <source>
        <dbReference type="Proteomes" id="UP000316598"/>
    </source>
</evidence>
<name>A0A5C5WIT3_9BACT</name>
<comment type="caution">
    <text evidence="1">The sequence shown here is derived from an EMBL/GenBank/DDBJ whole genome shotgun (WGS) entry which is preliminary data.</text>
</comment>
<sequence>MPHPVSGSDLPVAVTAGMDEVDSPAALAPLVASSDSTLGAVIPSSYLVGAQKPLEILFP</sequence>
<proteinExistence type="predicted"/>
<reference evidence="1 2" key="1">
    <citation type="submission" date="2019-02" db="EMBL/GenBank/DDBJ databases">
        <title>Deep-cultivation of Planctomycetes and their phenomic and genomic characterization uncovers novel biology.</title>
        <authorList>
            <person name="Wiegand S."/>
            <person name="Jogler M."/>
            <person name="Boedeker C."/>
            <person name="Pinto D."/>
            <person name="Vollmers J."/>
            <person name="Rivas-Marin E."/>
            <person name="Kohn T."/>
            <person name="Peeters S.H."/>
            <person name="Heuer A."/>
            <person name="Rast P."/>
            <person name="Oberbeckmann S."/>
            <person name="Bunk B."/>
            <person name="Jeske O."/>
            <person name="Meyerdierks A."/>
            <person name="Storesund J.E."/>
            <person name="Kallscheuer N."/>
            <person name="Luecker S."/>
            <person name="Lage O.M."/>
            <person name="Pohl T."/>
            <person name="Merkel B.J."/>
            <person name="Hornburger P."/>
            <person name="Mueller R.-W."/>
            <person name="Bruemmer F."/>
            <person name="Labrenz M."/>
            <person name="Spormann A.M."/>
            <person name="Op Den Camp H."/>
            <person name="Overmann J."/>
            <person name="Amann R."/>
            <person name="Jetten M.S.M."/>
            <person name="Mascher T."/>
            <person name="Medema M.H."/>
            <person name="Devos D.P."/>
            <person name="Kaster A.-K."/>
            <person name="Ovreas L."/>
            <person name="Rohde M."/>
            <person name="Galperin M.Y."/>
            <person name="Jogler C."/>
        </authorList>
    </citation>
    <scope>NUCLEOTIDE SEQUENCE [LARGE SCALE GENOMIC DNA]</scope>
    <source>
        <strain evidence="1 2">Pla22</strain>
    </source>
</reference>